<dbReference type="Gene3D" id="1.10.8.430">
    <property type="entry name" value="Helical domain of apoptotic protease-activating factors"/>
    <property type="match status" value="1"/>
</dbReference>
<evidence type="ECO:0000256" key="5">
    <source>
        <dbReference type="ARBA" id="ARBA00022840"/>
    </source>
</evidence>
<accession>A0A6P6SNQ5</accession>
<dbReference type="PANTHER" id="PTHR33463">
    <property type="entry name" value="NB-ARC DOMAIN-CONTAINING PROTEIN-RELATED"/>
    <property type="match status" value="1"/>
</dbReference>
<dbReference type="PANTHER" id="PTHR33463:SF198">
    <property type="entry name" value="RPP4C3"/>
    <property type="match status" value="1"/>
</dbReference>
<dbReference type="Pfam" id="PF00931">
    <property type="entry name" value="NB-ARC"/>
    <property type="match status" value="1"/>
</dbReference>
<keyword evidence="5" id="KW-0067">ATP-binding</keyword>
<dbReference type="InterPro" id="IPR036388">
    <property type="entry name" value="WH-like_DNA-bd_sf"/>
</dbReference>
<proteinExistence type="inferred from homology"/>
<dbReference type="InterPro" id="IPR032675">
    <property type="entry name" value="LRR_dom_sf"/>
</dbReference>
<name>A0A6P6SNQ5_COFAR</name>
<dbReference type="Gene3D" id="1.10.10.10">
    <property type="entry name" value="Winged helix-like DNA-binding domain superfamily/Winged helix DNA-binding domain"/>
    <property type="match status" value="1"/>
</dbReference>
<keyword evidence="2" id="KW-0433">Leucine-rich repeat</keyword>
<evidence type="ECO:0000259" key="6">
    <source>
        <dbReference type="SMART" id="SM00382"/>
    </source>
</evidence>
<dbReference type="InterPro" id="IPR003593">
    <property type="entry name" value="AAA+_ATPase"/>
</dbReference>
<dbReference type="SUPFAM" id="SSF52540">
    <property type="entry name" value="P-loop containing nucleoside triphosphate hydrolases"/>
    <property type="match status" value="1"/>
</dbReference>
<evidence type="ECO:0000256" key="1">
    <source>
        <dbReference type="ARBA" id="ARBA00008894"/>
    </source>
</evidence>
<comment type="similarity">
    <text evidence="1">Belongs to the disease resistance NB-LRR family.</text>
</comment>
<dbReference type="AlphaFoldDB" id="A0A6P6SNQ5"/>
<dbReference type="SMART" id="SM00382">
    <property type="entry name" value="AAA"/>
    <property type="match status" value="1"/>
</dbReference>
<dbReference type="GO" id="GO:0005524">
    <property type="term" value="F:ATP binding"/>
    <property type="evidence" value="ECO:0007669"/>
    <property type="project" value="UniProtKB-KW"/>
</dbReference>
<evidence type="ECO:0000313" key="8">
    <source>
        <dbReference type="RefSeq" id="XP_027067518.2"/>
    </source>
</evidence>
<reference evidence="8" key="2">
    <citation type="submission" date="2025-08" db="UniProtKB">
        <authorList>
            <consortium name="RefSeq"/>
        </authorList>
    </citation>
    <scope>IDENTIFICATION</scope>
    <source>
        <tissue evidence="8">Leaves</tissue>
    </source>
</reference>
<evidence type="ECO:0000313" key="7">
    <source>
        <dbReference type="Proteomes" id="UP001652660"/>
    </source>
</evidence>
<dbReference type="InterPro" id="IPR027417">
    <property type="entry name" value="P-loop_NTPase"/>
</dbReference>
<dbReference type="Gene3D" id="3.80.10.10">
    <property type="entry name" value="Ribonuclease Inhibitor"/>
    <property type="match status" value="3"/>
</dbReference>
<dbReference type="InterPro" id="IPR057135">
    <property type="entry name" value="At4g27190-like_LRR"/>
</dbReference>
<keyword evidence="4" id="KW-0611">Plant defense</keyword>
<dbReference type="SUPFAM" id="SSF52058">
    <property type="entry name" value="L domain-like"/>
    <property type="match status" value="1"/>
</dbReference>
<dbReference type="InterPro" id="IPR002182">
    <property type="entry name" value="NB-ARC"/>
</dbReference>
<keyword evidence="5" id="KW-0547">Nucleotide-binding</keyword>
<keyword evidence="7" id="KW-1185">Reference proteome</keyword>
<sequence>MKKLELKKADVQQLVDAAINNGKSIKPNVIDWLRQVDDLKKEADAIFRHMENVKMNCLNVRLPNLKSHYLLGRDADKRKNAAQKLLSEGQFDEVGYTAPLEKMSFSESTLLLEEGLPTLMSTKKEVMRVLEQDKTNLIMICGMAGVGKTTLVNQIADQVKYGKLFYKVAMLTMSKNPSMRNAQNRLAEQLGVQIPAHIDGARFGQTIYNRLSGRVLVILDEIWKEVDFKSLGIPVSEKIKVIVTSQSPCVCRNMGAKIVGVNALPEEEACYLFKAVAGISDDSVLSDVAKQFAEECKGIPLALVVVARGLRTNCKTLKSWELALGQLQKYTFRELEGEKDLVYSIVEWSYDNLEKVEAKSLLLLCSLFPEDYSIPVECLVRYGKGLELFNERDTLGDVRCRVDVLVNDLRSYHLLLDDSEREDHVKLHDVMRETCLKIASKGEHVFLVGNAREEERHQLPDSFGPYTAISLTLEGSIRLFPFGEECPRLKLLRLVFQSGKVNLSKDAFEGMEDLRVMELNNSHTEFSLSWPGQMLTSLRTLCLDYCVLDTGTSSMLGYMMQLEMLSFFKSRLQGDQFPVEIGRLSNLKSLDLRVERSQQPLPHGILSSLKKLEELYMGSPHHLRLGRDKEEERGCLDEIASLSCLECLQIHVYDLNLLFQLLHQLPIQRLLRFHIVGADHKINRRYLTREYQFRNSFELIYYRYHKRRFVFKQALDPIVSSIVKRAENLTFEGVPCLRNLVSDLDEDGFVNLRRLKLDHEVHQCLIESTTNLVARQVFENLVFMELDHVNLEEICRGNLPPRCFSQLREMKLKYTNIKHLWKGPIEPPSLCSLRIVELRYCHRIVTLFSQSTLKCLVKLQKLVVHQCTNLESIVTREESVNEEVLELPLLETLVMQESGCLCFDSKRETARAFLNQVSLPRLEGLQIKTCRHRPKELVGDGMHSGYLENLKYLQITDSCIGCIAKADGVTILQNLQKLVVNSHGMQLLFEFEGLKVHVLTKTELEILPKLESLELQQSSGLTHIWRNFPRGVRVFQNLRKLIVWECKLLKFLFDPPCVANMLVSLEVLEISDCSEMYGVIGGELGEDQISQEDDAQQQDIVGKHRESSALERSNKLEFVFPKLSSLILIGLPNLLSFAGSSREECELKFPCLTHLKILQCRQLKKLCPGKLDAPNLEKVEVVENAIPVDLKDRKFIFLRDSAASDFYRRKIWELS</sequence>
<dbReference type="RefSeq" id="XP_027067518.2">
    <property type="nucleotide sequence ID" value="XM_027211717.2"/>
</dbReference>
<feature type="domain" description="AAA+ ATPase" evidence="6">
    <location>
        <begin position="134"/>
        <end position="260"/>
    </location>
</feature>
<dbReference type="PRINTS" id="PR00364">
    <property type="entry name" value="DISEASERSIST"/>
</dbReference>
<protein>
    <submittedName>
        <fullName evidence="8">Disease resistance protein At4g27190-like</fullName>
    </submittedName>
</protein>
<dbReference type="GO" id="GO:0043531">
    <property type="term" value="F:ADP binding"/>
    <property type="evidence" value="ECO:0007669"/>
    <property type="project" value="InterPro"/>
</dbReference>
<evidence type="ECO:0000256" key="4">
    <source>
        <dbReference type="ARBA" id="ARBA00022821"/>
    </source>
</evidence>
<dbReference type="GO" id="GO:0006952">
    <property type="term" value="P:defense response"/>
    <property type="evidence" value="ECO:0007669"/>
    <property type="project" value="UniProtKB-KW"/>
</dbReference>
<dbReference type="InterPro" id="IPR042197">
    <property type="entry name" value="Apaf_helical"/>
</dbReference>
<dbReference type="Proteomes" id="UP001652660">
    <property type="component" value="Chromosome 6c"/>
</dbReference>
<dbReference type="Pfam" id="PF23247">
    <property type="entry name" value="LRR_RPS2"/>
    <property type="match status" value="2"/>
</dbReference>
<organism evidence="7 8">
    <name type="scientific">Coffea arabica</name>
    <name type="common">Arabian coffee</name>
    <dbReference type="NCBI Taxonomy" id="13443"/>
    <lineage>
        <taxon>Eukaryota</taxon>
        <taxon>Viridiplantae</taxon>
        <taxon>Streptophyta</taxon>
        <taxon>Embryophyta</taxon>
        <taxon>Tracheophyta</taxon>
        <taxon>Spermatophyta</taxon>
        <taxon>Magnoliopsida</taxon>
        <taxon>eudicotyledons</taxon>
        <taxon>Gunneridae</taxon>
        <taxon>Pentapetalae</taxon>
        <taxon>asterids</taxon>
        <taxon>lamiids</taxon>
        <taxon>Gentianales</taxon>
        <taxon>Rubiaceae</taxon>
        <taxon>Ixoroideae</taxon>
        <taxon>Gardenieae complex</taxon>
        <taxon>Bertiereae - Coffeeae clade</taxon>
        <taxon>Coffeeae</taxon>
        <taxon>Coffea</taxon>
    </lineage>
</organism>
<gene>
    <name evidence="8" type="primary">LOC113693144</name>
</gene>
<dbReference type="InterPro" id="IPR050905">
    <property type="entry name" value="Plant_NBS-LRR"/>
</dbReference>
<dbReference type="Gene3D" id="3.40.50.300">
    <property type="entry name" value="P-loop containing nucleotide triphosphate hydrolases"/>
    <property type="match status" value="1"/>
</dbReference>
<evidence type="ECO:0000256" key="3">
    <source>
        <dbReference type="ARBA" id="ARBA00022737"/>
    </source>
</evidence>
<reference evidence="7" key="1">
    <citation type="journal article" date="2025" name="Foods">
        <title>Unveiling the Microbial Signatures of Arabica Coffee Cherries: Insights into Ripeness Specific Diversity, Functional Traits, and Implications for Quality and Safety.</title>
        <authorList>
            <consortium name="RefSeq"/>
            <person name="Tenea G.N."/>
            <person name="Cifuentes V."/>
            <person name="Reyes P."/>
            <person name="Cevallos-Vallejos M."/>
        </authorList>
    </citation>
    <scope>NUCLEOTIDE SEQUENCE [LARGE SCALE GENOMIC DNA]</scope>
</reference>
<evidence type="ECO:0000256" key="2">
    <source>
        <dbReference type="ARBA" id="ARBA00022614"/>
    </source>
</evidence>
<dbReference type="OrthoDB" id="1898799at2759"/>
<keyword evidence="3" id="KW-0677">Repeat</keyword>
<dbReference type="GeneID" id="113693144"/>